<evidence type="ECO:0000259" key="4">
    <source>
        <dbReference type="Pfam" id="PF14331"/>
    </source>
</evidence>
<comment type="caution">
    <text evidence="6">The sequence shown here is derived from an EMBL/GenBank/DDBJ whole genome shotgun (WGS) entry which is preliminary data.</text>
</comment>
<dbReference type="InterPro" id="IPR017731">
    <property type="entry name" value="TssM1-like"/>
</dbReference>
<feature type="transmembrane region" description="Helical" evidence="1">
    <location>
        <begin position="12"/>
        <end position="33"/>
    </location>
</feature>
<keyword evidence="1" id="KW-0472">Membrane</keyword>
<dbReference type="CDD" id="cd00882">
    <property type="entry name" value="Ras_like_GTPase"/>
    <property type="match status" value="1"/>
</dbReference>
<keyword evidence="1" id="KW-1133">Transmembrane helix</keyword>
<evidence type="ECO:0000259" key="2">
    <source>
        <dbReference type="Pfam" id="PF06744"/>
    </source>
</evidence>
<dbReference type="Pfam" id="PF21070">
    <property type="entry name" value="IcmF_helical"/>
    <property type="match status" value="1"/>
</dbReference>
<feature type="domain" description="Type VI secretion system IcmF C-terminal" evidence="2">
    <location>
        <begin position="1038"/>
        <end position="1144"/>
    </location>
</feature>
<sequence length="1164" mass="131451">MRRVLTLLTNKWVLSFIGILALCVLIFVGADYVKFGADNTPLSTTARVIVILLVLFAWVIWRLVSWGLEKRRNNELLDGIEEAEANAAKDPDEERTEAELAQIGGRFRDALGTLRQSRFKAKGNSKALYQLPWYIIIGPPGSGKTTALINSGLDFPLAQQLGKESLGGIGGTRNCDWWFTDEAVLIDTAGRYTTQDSHRVVDNAAWHGFLKLLKKYRRRRPINGALIAISVQDLMVQTAEQRQHHAKTIRGRIDELQEKLGIQFPIYLLFTKVDLVAGFTDFFANLSQAEREQVWGTTFPLEKFDTKRLEEMFNQRYDDILTRLNQRLLWRVHNERNIEARSTMQAFPNRMESLRGTLADFISRTFAENSYHQAPMLRGVYFTSGTQEGTPIDRMMASVSANFGLPRETGRQQSNLGKSFFINRLLKDIIFPESELVGTNRKLERLVTWGRRLGFGALAVAGVATVAVWAGSVTRNELYMGEVTAAVDQYREASAELRPNESNPVQTLAALNPLHTGSQVYDQDAHPWLRGLGLYDGNVDAAAKALYQEKLGAHFLPSLTRSIERQLGRLTADDNQLFETLRVYLMLHRPEHRDPAVIAAWTERNWQQQLPRQADKQAQLQTHLDSLLAQPLPPLAENERVVQRAQRELRRIPASQRLYKQLESANAEPVDLYGRIGGDSQLVFGLDPASELFSTRYLFTKEGFDNVDYGADSPLMNQLAENDWLYGADDGQSFSDADKEQISRDIERAYLNEYSRYWRGFLSNFKIARFNDIQAALDSLQQLSDPTYSPLLTVLEVTTENTRLRPALAAERLGDSTLPANLQDAIPGSLKPTAVDNEFRELHRLVTASQNRPAPIQEILTSINSLYELMGEIAASGNADRAAFNMAKGRYGGGGNDIIKQLHRKAINAPQPVKGWLTDIADNSWRLLLNHTKRHVNRMWEEEVNSVFQSGLARRYPFNRNSSNDASVRDFTGFFGPEGVQKTFVDSYLKTFVDTRKWTTKTLEGAGLYLDAGAIEQLRRAQQIRNVFFSGGPMTLEFTLQQRKLNRDFEKFTFDLGRPARNLDFRHGPAIAKTTKWVTGEHDRARIVVQYLGEDGNSDVKASFNGTWAWLRLFQSANLSSGRDASRISFDLDGGDSEFKLTAKTGAGSFRPDILSRYQHPTSL</sequence>
<evidence type="ECO:0000256" key="1">
    <source>
        <dbReference type="SAM" id="Phobius"/>
    </source>
</evidence>
<dbReference type="InterPro" id="IPR010623">
    <property type="entry name" value="IcmF_C"/>
</dbReference>
<dbReference type="AlphaFoldDB" id="A0A545SPK9"/>
<dbReference type="NCBIfam" id="TIGR03348">
    <property type="entry name" value="VI_IcmF"/>
    <property type="match status" value="1"/>
</dbReference>
<evidence type="ECO:0000313" key="7">
    <source>
        <dbReference type="Proteomes" id="UP000319732"/>
    </source>
</evidence>
<feature type="transmembrane region" description="Helical" evidence="1">
    <location>
        <begin position="45"/>
        <end position="64"/>
    </location>
</feature>
<dbReference type="EMBL" id="VHSG01000038">
    <property type="protein sequence ID" value="TQV66909.1"/>
    <property type="molecule type" value="Genomic_DNA"/>
</dbReference>
<protein>
    <submittedName>
        <fullName evidence="6">Type VI secretion system membrane subunit TssM</fullName>
    </submittedName>
</protein>
<name>A0A545SPK9_9GAMM</name>
<dbReference type="SUPFAM" id="SSF52540">
    <property type="entry name" value="P-loop containing nucleoside triphosphate hydrolases"/>
    <property type="match status" value="1"/>
</dbReference>
<evidence type="ECO:0000259" key="5">
    <source>
        <dbReference type="Pfam" id="PF21070"/>
    </source>
</evidence>
<dbReference type="Pfam" id="PF06761">
    <property type="entry name" value="IcmF-related"/>
    <property type="match status" value="1"/>
</dbReference>
<evidence type="ECO:0000313" key="6">
    <source>
        <dbReference type="EMBL" id="TQV66909.1"/>
    </source>
</evidence>
<dbReference type="OrthoDB" id="9758229at2"/>
<evidence type="ECO:0000259" key="3">
    <source>
        <dbReference type="Pfam" id="PF06761"/>
    </source>
</evidence>
<dbReference type="InterPro" id="IPR048677">
    <property type="entry name" value="TssM1_hel"/>
</dbReference>
<accession>A0A545SPK9</accession>
<dbReference type="PANTHER" id="PTHR36153:SF1">
    <property type="entry name" value="TYPE VI SECRETION SYSTEM COMPONENT TSSM1"/>
    <property type="match status" value="1"/>
</dbReference>
<dbReference type="Pfam" id="PF06744">
    <property type="entry name" value="IcmF_C"/>
    <property type="match status" value="1"/>
</dbReference>
<dbReference type="PANTHER" id="PTHR36153">
    <property type="entry name" value="INNER MEMBRANE PROTEIN-RELATED"/>
    <property type="match status" value="1"/>
</dbReference>
<dbReference type="InterPro" id="IPR025743">
    <property type="entry name" value="TssM1_N"/>
</dbReference>
<dbReference type="InterPro" id="IPR053156">
    <property type="entry name" value="T6SS_TssM-like"/>
</dbReference>
<proteinExistence type="predicted"/>
<dbReference type="InterPro" id="IPR009612">
    <property type="entry name" value="IcmF-rel"/>
</dbReference>
<feature type="domain" description="Type VI secretion system component TssM1 helical" evidence="5">
    <location>
        <begin position="935"/>
        <end position="1032"/>
    </location>
</feature>
<feature type="transmembrane region" description="Helical" evidence="1">
    <location>
        <begin position="453"/>
        <end position="471"/>
    </location>
</feature>
<feature type="domain" description="Type VI secretion system component TssM1 N-terminal" evidence="4">
    <location>
        <begin position="201"/>
        <end position="457"/>
    </location>
</feature>
<reference evidence="6 7" key="1">
    <citation type="submission" date="2019-06" db="EMBL/GenBank/DDBJ databases">
        <title>Whole genome sequence for Cellvibrionaceae sp. R142.</title>
        <authorList>
            <person name="Wang G."/>
        </authorList>
    </citation>
    <scope>NUCLEOTIDE SEQUENCE [LARGE SCALE GENOMIC DNA]</scope>
    <source>
        <strain evidence="6 7">R142</strain>
    </source>
</reference>
<feature type="domain" description="IcmF-related" evidence="3">
    <location>
        <begin position="508"/>
        <end position="803"/>
    </location>
</feature>
<dbReference type="Proteomes" id="UP000319732">
    <property type="component" value="Unassembled WGS sequence"/>
</dbReference>
<dbReference type="Pfam" id="PF14331">
    <property type="entry name" value="IcmF-related_N"/>
    <property type="match status" value="1"/>
</dbReference>
<organism evidence="6 7">
    <name type="scientific">Exilibacterium tricleocarpae</name>
    <dbReference type="NCBI Taxonomy" id="2591008"/>
    <lineage>
        <taxon>Bacteria</taxon>
        <taxon>Pseudomonadati</taxon>
        <taxon>Pseudomonadota</taxon>
        <taxon>Gammaproteobacteria</taxon>
        <taxon>Cellvibrionales</taxon>
        <taxon>Cellvibrionaceae</taxon>
        <taxon>Exilibacterium</taxon>
    </lineage>
</organism>
<dbReference type="InterPro" id="IPR027417">
    <property type="entry name" value="P-loop_NTPase"/>
</dbReference>
<keyword evidence="1" id="KW-0812">Transmembrane</keyword>
<gene>
    <name evidence="6" type="primary">tssM</name>
    <name evidence="6" type="ORF">FKG94_26505</name>
</gene>
<keyword evidence="7" id="KW-1185">Reference proteome</keyword>